<gene>
    <name evidence="1" type="ORF">ASPFODRAFT_40993</name>
</gene>
<sequence>MQVQTSNKEHSVEGHTYTGTLKFRGQTIWGPHTCHDNTQQLARALQNADWRFSLELDSKEKTIEGHTRYISVTDWNGNLVLDRLSTHDNMDTLAEAITGAVAGAGGPP</sequence>
<dbReference type="EMBL" id="KV878237">
    <property type="protein sequence ID" value="OJZ90595.1"/>
    <property type="molecule type" value="Genomic_DNA"/>
</dbReference>
<proteinExistence type="predicted"/>
<accession>A0A1M3TV43</accession>
<dbReference type="AlphaFoldDB" id="A0A1M3TV43"/>
<evidence type="ECO:0000313" key="2">
    <source>
        <dbReference type="Proteomes" id="UP000184063"/>
    </source>
</evidence>
<protein>
    <submittedName>
        <fullName evidence="1">Uncharacterized protein</fullName>
    </submittedName>
</protein>
<dbReference type="VEuPathDB" id="FungiDB:ASPFODRAFT_40993"/>
<organism evidence="1 2">
    <name type="scientific">Aspergillus luchuensis (strain CBS 106.47)</name>
    <dbReference type="NCBI Taxonomy" id="1137211"/>
    <lineage>
        <taxon>Eukaryota</taxon>
        <taxon>Fungi</taxon>
        <taxon>Dikarya</taxon>
        <taxon>Ascomycota</taxon>
        <taxon>Pezizomycotina</taxon>
        <taxon>Eurotiomycetes</taxon>
        <taxon>Eurotiomycetidae</taxon>
        <taxon>Eurotiales</taxon>
        <taxon>Aspergillaceae</taxon>
        <taxon>Aspergillus</taxon>
        <taxon>Aspergillus subgen. Circumdati</taxon>
    </lineage>
</organism>
<dbReference type="Proteomes" id="UP000184063">
    <property type="component" value="Unassembled WGS sequence"/>
</dbReference>
<name>A0A1M3TV43_ASPLC</name>
<reference evidence="2" key="1">
    <citation type="journal article" date="2017" name="Genome Biol.">
        <title>Comparative genomics reveals high biological diversity and specific adaptations in the industrially and medically important fungal genus Aspergillus.</title>
        <authorList>
            <person name="de Vries R.P."/>
            <person name="Riley R."/>
            <person name="Wiebenga A."/>
            <person name="Aguilar-Osorio G."/>
            <person name="Amillis S."/>
            <person name="Uchima C.A."/>
            <person name="Anderluh G."/>
            <person name="Asadollahi M."/>
            <person name="Askin M."/>
            <person name="Barry K."/>
            <person name="Battaglia E."/>
            <person name="Bayram O."/>
            <person name="Benocci T."/>
            <person name="Braus-Stromeyer S.A."/>
            <person name="Caldana C."/>
            <person name="Canovas D."/>
            <person name="Cerqueira G.C."/>
            <person name="Chen F."/>
            <person name="Chen W."/>
            <person name="Choi C."/>
            <person name="Clum A."/>
            <person name="Dos Santos R.A."/>
            <person name="Damasio A.R."/>
            <person name="Diallinas G."/>
            <person name="Emri T."/>
            <person name="Fekete E."/>
            <person name="Flipphi M."/>
            <person name="Freyberg S."/>
            <person name="Gallo A."/>
            <person name="Gournas C."/>
            <person name="Habgood R."/>
            <person name="Hainaut M."/>
            <person name="Harispe M.L."/>
            <person name="Henrissat B."/>
            <person name="Hilden K.S."/>
            <person name="Hope R."/>
            <person name="Hossain A."/>
            <person name="Karabika E."/>
            <person name="Karaffa L."/>
            <person name="Karanyi Z."/>
            <person name="Krasevec N."/>
            <person name="Kuo A."/>
            <person name="Kusch H."/>
            <person name="LaButti K."/>
            <person name="Lagendijk E.L."/>
            <person name="Lapidus A."/>
            <person name="Levasseur A."/>
            <person name="Lindquist E."/>
            <person name="Lipzen A."/>
            <person name="Logrieco A.F."/>
            <person name="MacCabe A."/>
            <person name="Maekelae M.R."/>
            <person name="Malavazi I."/>
            <person name="Melin P."/>
            <person name="Meyer V."/>
            <person name="Mielnichuk N."/>
            <person name="Miskei M."/>
            <person name="Molnar A.P."/>
            <person name="Mule G."/>
            <person name="Ngan C.Y."/>
            <person name="Orejas M."/>
            <person name="Orosz E."/>
            <person name="Ouedraogo J.P."/>
            <person name="Overkamp K.M."/>
            <person name="Park H.-S."/>
            <person name="Perrone G."/>
            <person name="Piumi F."/>
            <person name="Punt P.J."/>
            <person name="Ram A.F."/>
            <person name="Ramon A."/>
            <person name="Rauscher S."/>
            <person name="Record E."/>
            <person name="Riano-Pachon D.M."/>
            <person name="Robert V."/>
            <person name="Roehrig J."/>
            <person name="Ruller R."/>
            <person name="Salamov A."/>
            <person name="Salih N.S."/>
            <person name="Samson R.A."/>
            <person name="Sandor E."/>
            <person name="Sanguinetti M."/>
            <person name="Schuetze T."/>
            <person name="Sepcic K."/>
            <person name="Shelest E."/>
            <person name="Sherlock G."/>
            <person name="Sophianopoulou V."/>
            <person name="Squina F.M."/>
            <person name="Sun H."/>
            <person name="Susca A."/>
            <person name="Todd R.B."/>
            <person name="Tsang A."/>
            <person name="Unkles S.E."/>
            <person name="van de Wiele N."/>
            <person name="van Rossen-Uffink D."/>
            <person name="Oliveira J.V."/>
            <person name="Vesth T.C."/>
            <person name="Visser J."/>
            <person name="Yu J.-H."/>
            <person name="Zhou M."/>
            <person name="Andersen M.R."/>
            <person name="Archer D.B."/>
            <person name="Baker S.E."/>
            <person name="Benoit I."/>
            <person name="Brakhage A.A."/>
            <person name="Braus G.H."/>
            <person name="Fischer R."/>
            <person name="Frisvad J.C."/>
            <person name="Goldman G.H."/>
            <person name="Houbraken J."/>
            <person name="Oakley B."/>
            <person name="Pocsi I."/>
            <person name="Scazzocchio C."/>
            <person name="Seiboth B."/>
            <person name="vanKuyk P.A."/>
            <person name="Wortman J."/>
            <person name="Dyer P.S."/>
            <person name="Grigoriev I.V."/>
        </authorList>
    </citation>
    <scope>NUCLEOTIDE SEQUENCE [LARGE SCALE GENOMIC DNA]</scope>
    <source>
        <strain evidence="2">CBS 106.47</strain>
    </source>
</reference>
<dbReference type="OrthoDB" id="4524829at2759"/>
<evidence type="ECO:0000313" key="1">
    <source>
        <dbReference type="EMBL" id="OJZ90595.1"/>
    </source>
</evidence>